<evidence type="ECO:0000256" key="1">
    <source>
        <dbReference type="ARBA" id="ARBA00004123"/>
    </source>
</evidence>
<dbReference type="PRINTS" id="PR00386">
    <property type="entry name" value="P53SUPPRESSR"/>
</dbReference>
<evidence type="ECO:0000256" key="7">
    <source>
        <dbReference type="ARBA" id="ARBA00023125"/>
    </source>
</evidence>
<dbReference type="EnsemblMetazoa" id="AAEL023585-RA">
    <property type="protein sequence ID" value="AAEL023585-PA"/>
    <property type="gene ID" value="AAEL023585"/>
</dbReference>
<keyword evidence="6" id="KW-0805">Transcription regulation</keyword>
<evidence type="ECO:0000256" key="3">
    <source>
        <dbReference type="ARBA" id="ARBA00022703"/>
    </source>
</evidence>
<keyword evidence="8" id="KW-0010">Activator</keyword>
<reference evidence="15" key="2">
    <citation type="submission" date="2020-05" db="UniProtKB">
        <authorList>
            <consortium name="EnsemblMetazoa"/>
        </authorList>
    </citation>
    <scope>IDENTIFICATION</scope>
    <source>
        <strain evidence="15">LVP_AGWG</strain>
    </source>
</reference>
<evidence type="ECO:0000256" key="13">
    <source>
        <dbReference type="SAM" id="MobiDB-lite"/>
    </source>
</evidence>
<organism evidence="15 16">
    <name type="scientific">Aedes aegypti</name>
    <name type="common">Yellowfever mosquito</name>
    <name type="synonym">Culex aegypti</name>
    <dbReference type="NCBI Taxonomy" id="7159"/>
    <lineage>
        <taxon>Eukaryota</taxon>
        <taxon>Metazoa</taxon>
        <taxon>Ecdysozoa</taxon>
        <taxon>Arthropoda</taxon>
        <taxon>Hexapoda</taxon>
        <taxon>Insecta</taxon>
        <taxon>Pterygota</taxon>
        <taxon>Neoptera</taxon>
        <taxon>Endopterygota</taxon>
        <taxon>Diptera</taxon>
        <taxon>Nematocera</taxon>
        <taxon>Culicoidea</taxon>
        <taxon>Culicidae</taxon>
        <taxon>Culicinae</taxon>
        <taxon>Aedini</taxon>
        <taxon>Aedes</taxon>
        <taxon>Stegomyia</taxon>
    </lineage>
</organism>
<proteinExistence type="inferred from homology"/>
<feature type="region of interest" description="Disordered" evidence="13">
    <location>
        <begin position="345"/>
        <end position="367"/>
    </location>
</feature>
<feature type="site" description="Interaction with DNA" evidence="12">
    <location>
        <position position="178"/>
    </location>
</feature>
<dbReference type="PANTHER" id="PTHR11447">
    <property type="entry name" value="CELLULAR TUMOR ANTIGEN P53"/>
    <property type="match status" value="1"/>
</dbReference>
<keyword evidence="7" id="KW-0238">DNA-binding</keyword>
<dbReference type="AlphaFoldDB" id="A0A6I8U2W9"/>
<evidence type="ECO:0000256" key="5">
    <source>
        <dbReference type="ARBA" id="ARBA00022833"/>
    </source>
</evidence>
<dbReference type="GO" id="GO:0000978">
    <property type="term" value="F:RNA polymerase II cis-regulatory region sequence-specific DNA binding"/>
    <property type="evidence" value="ECO:0007669"/>
    <property type="project" value="TreeGrafter"/>
</dbReference>
<evidence type="ECO:0000259" key="14">
    <source>
        <dbReference type="Pfam" id="PF00870"/>
    </source>
</evidence>
<reference evidence="15 16" key="1">
    <citation type="submission" date="2017-06" db="EMBL/GenBank/DDBJ databases">
        <title>Aedes aegypti genome working group (AGWG) sequencing and assembly.</title>
        <authorList>
            <consortium name="Aedes aegypti Genome Working Group (AGWG)"/>
            <person name="Matthews B.J."/>
        </authorList>
    </citation>
    <scope>NUCLEOTIDE SEQUENCE [LARGE SCALE GENOMIC DNA]</scope>
    <source>
        <strain evidence="15 16">LVP_AGWG</strain>
    </source>
</reference>
<evidence type="ECO:0000256" key="9">
    <source>
        <dbReference type="ARBA" id="ARBA00023163"/>
    </source>
</evidence>
<feature type="binding site" evidence="11">
    <location>
        <position position="305"/>
    </location>
    <ligand>
        <name>Zn(2+)</name>
        <dbReference type="ChEBI" id="CHEBI:29105"/>
    </ligand>
</feature>
<dbReference type="GO" id="GO:0000981">
    <property type="term" value="F:DNA-binding transcription factor activity, RNA polymerase II-specific"/>
    <property type="evidence" value="ECO:0007669"/>
    <property type="project" value="TreeGrafter"/>
</dbReference>
<evidence type="ECO:0000256" key="6">
    <source>
        <dbReference type="ARBA" id="ARBA00023015"/>
    </source>
</evidence>
<comment type="similarity">
    <text evidence="2">Belongs to the p53 family.</text>
</comment>
<sequence>MVDDSCYSCLAHFAIISALRWRVLAIKMISPDGCSTCSSTPSPISCERQHSCFVTVRKTLEMVDSQDTNQTYGQPTQHPIDECDAAQLVQIPTNEFLMDLDGDILDYHEVLKLGSSGSSLMGESGDHYMEQKPIVVVDQQTPLMAALLDHMDRTPTLDEIENPVYNFNVDLNGETSGKSSWMFSSRLNKVFVKMGQACTFNISYQALTHQELFVRAMMVCSAPEDMHYPVYRCENHRGSDNVNPKLPSEVKAHVMRCFNPSARYVGTENGVAFKDRLAVIIPLGMTSQEQVALNVSLEFVCQNSCRIINRRTTAIIFTLEDVHGQILGKKSLHLKVCSCPKRDKMKEEETVAPTKRKSDTQLQAPPGKKIAKVATLSRQIAAQQQQLQQRRLTPSPTSGKLAFIKREISAESLNGCNQKARSITPSHSQEMVEANGIPVTVLLPSVEMANKVAEYAFQIVAAELVRSHADQDDSKKLAAYLTNIRRVQKGLHTGRPGSNTNASTDSD</sequence>
<keyword evidence="3" id="KW-0053">Apoptosis</keyword>
<dbReference type="InterPro" id="IPR008967">
    <property type="entry name" value="p53-like_TF_DNA-bd_sf"/>
</dbReference>
<name>A0A6I8U2W9_AEDAE</name>
<keyword evidence="5 11" id="KW-0862">Zinc</keyword>
<keyword evidence="10" id="KW-0539">Nucleus</keyword>
<protein>
    <recommendedName>
        <fullName evidence="14">p53 DNA-binding domain-containing protein</fullName>
    </recommendedName>
</protein>
<dbReference type="Gene3D" id="2.60.40.720">
    <property type="match status" value="1"/>
</dbReference>
<dbReference type="InterPro" id="IPR011615">
    <property type="entry name" value="p53_DNA-bd"/>
</dbReference>
<keyword evidence="16" id="KW-1185">Reference proteome</keyword>
<comment type="cofactor">
    <cofactor evidence="11">
        <name>Zn(2+)</name>
        <dbReference type="ChEBI" id="CHEBI:29105"/>
    </cofactor>
    <text evidence="11">Binds 1 zinc ion per subunit.</text>
</comment>
<evidence type="ECO:0000256" key="10">
    <source>
        <dbReference type="ARBA" id="ARBA00023242"/>
    </source>
</evidence>
<dbReference type="GO" id="GO:0005634">
    <property type="term" value="C:nucleus"/>
    <property type="evidence" value="ECO:0007669"/>
    <property type="project" value="UniProtKB-SubCell"/>
</dbReference>
<dbReference type="GO" id="GO:0046872">
    <property type="term" value="F:metal ion binding"/>
    <property type="evidence" value="ECO:0007669"/>
    <property type="project" value="UniProtKB-KW"/>
</dbReference>
<evidence type="ECO:0000313" key="15">
    <source>
        <dbReference type="EnsemblMetazoa" id="AAEL023585-PA"/>
    </source>
</evidence>
<evidence type="ECO:0000256" key="2">
    <source>
        <dbReference type="ARBA" id="ARBA00006167"/>
    </source>
</evidence>
<feature type="region of interest" description="Disordered" evidence="13">
    <location>
        <begin position="488"/>
        <end position="507"/>
    </location>
</feature>
<evidence type="ECO:0000256" key="12">
    <source>
        <dbReference type="PIRSR" id="PIRSR602117-2"/>
    </source>
</evidence>
<accession>A0A6I8U2W9</accession>
<evidence type="ECO:0000256" key="11">
    <source>
        <dbReference type="PIRSR" id="PIRSR602117-1"/>
    </source>
</evidence>
<feature type="binding site" evidence="11">
    <location>
        <position position="236"/>
    </location>
    <ligand>
        <name>Zn(2+)</name>
        <dbReference type="ChEBI" id="CHEBI:29105"/>
    </ligand>
</feature>
<dbReference type="InterPro" id="IPR012346">
    <property type="entry name" value="p53/RUNT-type_TF_DNA-bd_sf"/>
</dbReference>
<evidence type="ECO:0000256" key="4">
    <source>
        <dbReference type="ARBA" id="ARBA00022723"/>
    </source>
</evidence>
<dbReference type="OrthoDB" id="5915660at2759"/>
<comment type="subcellular location">
    <subcellularLocation>
        <location evidence="1">Nucleus</location>
    </subcellularLocation>
</comment>
<dbReference type="SUPFAM" id="SSF49417">
    <property type="entry name" value="p53-like transcription factors"/>
    <property type="match status" value="1"/>
</dbReference>
<feature type="binding site" evidence="11">
    <location>
        <position position="233"/>
    </location>
    <ligand>
        <name>Zn(2+)</name>
        <dbReference type="ChEBI" id="CHEBI:29105"/>
    </ligand>
</feature>
<dbReference type="Pfam" id="PF00870">
    <property type="entry name" value="P53"/>
    <property type="match status" value="1"/>
</dbReference>
<evidence type="ECO:0000313" key="16">
    <source>
        <dbReference type="Proteomes" id="UP000008820"/>
    </source>
</evidence>
<keyword evidence="9" id="KW-0804">Transcription</keyword>
<dbReference type="GO" id="GO:0006915">
    <property type="term" value="P:apoptotic process"/>
    <property type="evidence" value="ECO:0007669"/>
    <property type="project" value="UniProtKB-KW"/>
</dbReference>
<feature type="compositionally biased region" description="Polar residues" evidence="13">
    <location>
        <begin position="496"/>
        <end position="507"/>
    </location>
</feature>
<feature type="binding site" evidence="11">
    <location>
        <position position="301"/>
    </location>
    <ligand>
        <name>Zn(2+)</name>
        <dbReference type="ChEBI" id="CHEBI:29105"/>
    </ligand>
</feature>
<dbReference type="CDD" id="cd08367">
    <property type="entry name" value="P53"/>
    <property type="match status" value="1"/>
</dbReference>
<evidence type="ECO:0000256" key="8">
    <source>
        <dbReference type="ARBA" id="ARBA00023159"/>
    </source>
</evidence>
<gene>
    <name evidence="15" type="primary">5579967</name>
</gene>
<dbReference type="Proteomes" id="UP000008820">
    <property type="component" value="Chromosome 1"/>
</dbReference>
<keyword evidence="4 11" id="KW-0479">Metal-binding</keyword>
<dbReference type="PANTHER" id="PTHR11447:SF16">
    <property type="entry name" value="P53 PROTEIN LONG FORM VARIANT 1"/>
    <property type="match status" value="1"/>
</dbReference>
<feature type="domain" description="p53 DNA-binding" evidence="14">
    <location>
        <begin position="161"/>
        <end position="350"/>
    </location>
</feature>
<dbReference type="InParanoid" id="A0A6I8U2W9"/>
<dbReference type="InterPro" id="IPR002117">
    <property type="entry name" value="p53_tumour_suppressor"/>
</dbReference>